<dbReference type="InterPro" id="IPR052523">
    <property type="entry name" value="Trichothecene_AcTrans"/>
</dbReference>
<organism evidence="2 3">
    <name type="scientific">Mucilaginibacter oryzae</name>
    <dbReference type="NCBI Taxonomy" id="468058"/>
    <lineage>
        <taxon>Bacteria</taxon>
        <taxon>Pseudomonadati</taxon>
        <taxon>Bacteroidota</taxon>
        <taxon>Sphingobacteriia</taxon>
        <taxon>Sphingobacteriales</taxon>
        <taxon>Sphingobacteriaceae</taxon>
        <taxon>Mucilaginibacter</taxon>
    </lineage>
</organism>
<accession>A0A316H0N4</accession>
<dbReference type="Proteomes" id="UP000245678">
    <property type="component" value="Unassembled WGS sequence"/>
</dbReference>
<proteinExistence type="predicted"/>
<comment type="caution">
    <text evidence="2">The sequence shown here is derived from an EMBL/GenBank/DDBJ whole genome shotgun (WGS) entry which is preliminary data.</text>
</comment>
<keyword evidence="3" id="KW-1185">Reference proteome</keyword>
<dbReference type="PANTHER" id="PTHR42791">
    <property type="entry name" value="GNAT FAMILY ACETYLTRANSFERASE"/>
    <property type="match status" value="1"/>
</dbReference>
<keyword evidence="2" id="KW-0808">Transferase</keyword>
<evidence type="ECO:0000259" key="1">
    <source>
        <dbReference type="PROSITE" id="PS51186"/>
    </source>
</evidence>
<dbReference type="SUPFAM" id="SSF55729">
    <property type="entry name" value="Acyl-CoA N-acyltransferases (Nat)"/>
    <property type="match status" value="1"/>
</dbReference>
<name>A0A316H0N4_9SPHI</name>
<dbReference type="PANTHER" id="PTHR42791:SF1">
    <property type="entry name" value="N-ACETYLTRANSFERASE DOMAIN-CONTAINING PROTEIN"/>
    <property type="match status" value="1"/>
</dbReference>
<evidence type="ECO:0000313" key="3">
    <source>
        <dbReference type="Proteomes" id="UP000245678"/>
    </source>
</evidence>
<dbReference type="Pfam" id="PF00583">
    <property type="entry name" value="Acetyltransf_1"/>
    <property type="match status" value="1"/>
</dbReference>
<feature type="domain" description="N-acetyltransferase" evidence="1">
    <location>
        <begin position="28"/>
        <end position="188"/>
    </location>
</feature>
<dbReference type="InterPro" id="IPR016181">
    <property type="entry name" value="Acyl_CoA_acyltransferase"/>
</dbReference>
<protein>
    <submittedName>
        <fullName evidence="2">Acetyltransferase (GNAT) family protein</fullName>
    </submittedName>
</protein>
<dbReference type="Gene3D" id="3.40.630.30">
    <property type="match status" value="1"/>
</dbReference>
<dbReference type="GO" id="GO:0016747">
    <property type="term" value="F:acyltransferase activity, transferring groups other than amino-acyl groups"/>
    <property type="evidence" value="ECO:0007669"/>
    <property type="project" value="InterPro"/>
</dbReference>
<dbReference type="InterPro" id="IPR000182">
    <property type="entry name" value="GNAT_dom"/>
</dbReference>
<dbReference type="RefSeq" id="WP_109610577.1">
    <property type="nucleotide sequence ID" value="NZ_QGHA01000017.1"/>
</dbReference>
<sequence>MIKAIKNDKELVINILSRSFATNQSVNYIVRQDHKKKKRIAALMDYSFELCSSFGDVWLSEDKQACALVLYPHRQRTTFASILLDIRLIWQAIGLQNIRKAINREAQIKAKQTQDPMAYLWFIGVHPDFQRQGKGSKLMLELIASARTDGTVFFLETSTRENLAWYERFNFKVYDRLDLGYPLYFLKQ</sequence>
<dbReference type="PROSITE" id="PS51186">
    <property type="entry name" value="GNAT"/>
    <property type="match status" value="1"/>
</dbReference>
<dbReference type="EMBL" id="QGHA01000017">
    <property type="protein sequence ID" value="PWK68300.1"/>
    <property type="molecule type" value="Genomic_DNA"/>
</dbReference>
<evidence type="ECO:0000313" key="2">
    <source>
        <dbReference type="EMBL" id="PWK68300.1"/>
    </source>
</evidence>
<dbReference type="AlphaFoldDB" id="A0A316H0N4"/>
<gene>
    <name evidence="2" type="ORF">LX99_04825</name>
</gene>
<reference evidence="2 3" key="1">
    <citation type="submission" date="2018-05" db="EMBL/GenBank/DDBJ databases">
        <title>Genomic Encyclopedia of Archaeal and Bacterial Type Strains, Phase II (KMG-II): from individual species to whole genera.</title>
        <authorList>
            <person name="Goeker M."/>
        </authorList>
    </citation>
    <scope>NUCLEOTIDE SEQUENCE [LARGE SCALE GENOMIC DNA]</scope>
    <source>
        <strain evidence="2 3">DSM 19975</strain>
    </source>
</reference>
<dbReference type="CDD" id="cd04301">
    <property type="entry name" value="NAT_SF"/>
    <property type="match status" value="1"/>
</dbReference>